<feature type="compositionally biased region" description="Low complexity" evidence="1">
    <location>
        <begin position="1140"/>
        <end position="1150"/>
    </location>
</feature>
<evidence type="ECO:0000313" key="3">
    <source>
        <dbReference type="Proteomes" id="UP000041254"/>
    </source>
</evidence>
<organism evidence="2 3">
    <name type="scientific">Vitrella brassicaformis (strain CCMP3155)</name>
    <dbReference type="NCBI Taxonomy" id="1169540"/>
    <lineage>
        <taxon>Eukaryota</taxon>
        <taxon>Sar</taxon>
        <taxon>Alveolata</taxon>
        <taxon>Colpodellida</taxon>
        <taxon>Vitrellaceae</taxon>
        <taxon>Vitrella</taxon>
    </lineage>
</organism>
<feature type="compositionally biased region" description="Basic and acidic residues" evidence="1">
    <location>
        <begin position="1046"/>
        <end position="1056"/>
    </location>
</feature>
<dbReference type="EMBL" id="CDMY01000273">
    <property type="protein sequence ID" value="CEL98548.1"/>
    <property type="molecule type" value="Genomic_DNA"/>
</dbReference>
<feature type="compositionally biased region" description="Basic and acidic residues" evidence="1">
    <location>
        <begin position="1299"/>
        <end position="1315"/>
    </location>
</feature>
<dbReference type="VEuPathDB" id="CryptoDB:Vbra_7934"/>
<evidence type="ECO:0000313" key="2">
    <source>
        <dbReference type="EMBL" id="CEL98548.1"/>
    </source>
</evidence>
<sequence>MALFGASSGYMSCGETCASSSSARSHEPCISEVCLVAPDLLLARMAPAHLPLVLRSKKAWDKWEPLLRLLSCTGRIEPPIRITEEDLKANPIPLQQLEEGGADEDDVTTAVQTELLRTKIGPVLWPLVHTRKKGKGRKKNRHTADAHHQQQLPVAECRPDKLFSTAVTHTISTRKDCQSLKCTRRGEILIKSRPSTNDNATRRKVFAELERRLGKPIPVADGSSGVWMVGQRGDFWLVCAQAMQGYGGSIRVSLINIFDARAFARASDETKGDPHVRYRQEGRGLARRLESMSPPLPGPILGVYESVEALLRDQQALFNTRASHMRFWAQRQSNKAPRPSDAPFVSSPSVSESKGTPEDPPTTPYSQAPSSTPHSSSRPPPAEQPQPPEPTTTVRKPSDDMDVASVQTNPHAPHRSHSASRLPDMPASLSPPHCDRRGGSVSSLCVAEGKWRQKVMEDDQDATYRWLALRVLSHTVDGEEAMERLRETIEKLGDEQRAHPVTVLKALFPEYSPSDPHRLTHYLCLMNLLAVDAQVEFPSPCLQRVAEHLQEALDYLRIVCTTFHPSHEKEIHARVDAYYQLYGRNPRDDIIIDDDDPEEREREGEGEDEDVDQPPPFDSMTVSRSWHLIRDAVGLSFEVRIADPFSQPLYATGTTRETLRLPLRSRRHAHSSPLLVREREGVCESPVSSVQADGEESPSPPPGDVMPRGRRVDTRPPFGIAVEPLTDEHVVANRAPSPRQERPSVPTMPVVDEHRAPADVESPVPPPPPQYGFWSPPPITVMSVRHQPPIQEPSQQPVPPPLAPPAPSAAEREGEEDEDSGESEIMKAFLRESAALRAARAARRAQGIPEPHERFGAPSQPPPQPQQETPRPATAPCASAAPSSGSHRGAGFDAHVRSRDDVGQPSDSHSWQGESQEPARPPIPHPATIAPFYRPPPPSTHREVFTGAHPLQLMDGEMGYVDDTLSMTSERRDGGYVELEVIHHDHVHHHGAYDDQPSVDDGYGHEYEPSVTEDGYADDVHGHLHGDEGTVEQHEADVTYYGADQEESHHEEEANHYHPHHHMAAAAAATAGGEPSYGEPWGRGDESEFRSSFPPSHVYMDWPQPPGSPPDAHEQQHHHIEGQEGEEPYQDYDYADNESRSSSSGGSSSSRRCHSLPDILEEALEDTLSSNGQNDHQHPSGARSDVFCIDKQTQTSPIPLPVTPPAVTHKQQATTTSPPSPFIGGEEGEEGDDGELPNLDLDECIADESEGNVSDEVGSDYQSLLAPEELSLDVPDERRSDAGSDASWSLPVIPWSRPKVHDASSPDERSVRVPSEEGETASERSLGNRQQHQEGEDTGRATGAMSEESSEFFFLLLGR</sequence>
<dbReference type="PANTHER" id="PTHR24216">
    <property type="entry name" value="PAXILLIN-RELATED"/>
    <property type="match status" value="1"/>
</dbReference>
<protein>
    <submittedName>
        <fullName evidence="2">Uncharacterized protein</fullName>
    </submittedName>
</protein>
<reference evidence="2 3" key="1">
    <citation type="submission" date="2014-11" db="EMBL/GenBank/DDBJ databases">
        <authorList>
            <person name="Zhu J."/>
            <person name="Qi W."/>
            <person name="Song R."/>
        </authorList>
    </citation>
    <scope>NUCLEOTIDE SEQUENCE [LARGE SCALE GENOMIC DNA]</scope>
</reference>
<feature type="compositionally biased region" description="Basic and acidic residues" evidence="1">
    <location>
        <begin position="1111"/>
        <end position="1122"/>
    </location>
</feature>
<feature type="region of interest" description="Disordered" evidence="1">
    <location>
        <begin position="661"/>
        <end position="944"/>
    </location>
</feature>
<feature type="region of interest" description="Disordered" evidence="1">
    <location>
        <begin position="1045"/>
        <end position="1153"/>
    </location>
</feature>
<feature type="region of interest" description="Disordered" evidence="1">
    <location>
        <begin position="132"/>
        <end position="151"/>
    </location>
</feature>
<feature type="region of interest" description="Disordered" evidence="1">
    <location>
        <begin position="329"/>
        <end position="437"/>
    </location>
</feature>
<feature type="compositionally biased region" description="Polar residues" evidence="1">
    <location>
        <begin position="905"/>
        <end position="915"/>
    </location>
</feature>
<keyword evidence="3" id="KW-1185">Reference proteome</keyword>
<name>A0A0G4EP18_VITBC</name>
<feature type="compositionally biased region" description="Acidic residues" evidence="1">
    <location>
        <begin position="1123"/>
        <end position="1136"/>
    </location>
</feature>
<feature type="compositionally biased region" description="Basic residues" evidence="1">
    <location>
        <begin position="132"/>
        <end position="141"/>
    </location>
</feature>
<feature type="region of interest" description="Disordered" evidence="1">
    <location>
        <begin position="587"/>
        <end position="620"/>
    </location>
</feature>
<feature type="region of interest" description="Disordered" evidence="1">
    <location>
        <begin position="1195"/>
        <end position="1347"/>
    </location>
</feature>
<accession>A0A0G4EP18</accession>
<feature type="compositionally biased region" description="Acidic residues" evidence="1">
    <location>
        <begin position="1226"/>
        <end position="1250"/>
    </location>
</feature>
<feature type="compositionally biased region" description="Low complexity" evidence="1">
    <location>
        <begin position="866"/>
        <end position="886"/>
    </location>
</feature>
<feature type="compositionally biased region" description="Acidic residues" evidence="1">
    <location>
        <begin position="813"/>
        <end position="822"/>
    </location>
</feature>
<dbReference type="Proteomes" id="UP000041254">
    <property type="component" value="Unassembled WGS sequence"/>
</dbReference>
<proteinExistence type="predicted"/>
<feature type="compositionally biased region" description="Pro residues" evidence="1">
    <location>
        <begin position="763"/>
        <end position="779"/>
    </location>
</feature>
<feature type="compositionally biased region" description="Pro residues" evidence="1">
    <location>
        <begin position="378"/>
        <end position="390"/>
    </location>
</feature>
<evidence type="ECO:0000256" key="1">
    <source>
        <dbReference type="SAM" id="MobiDB-lite"/>
    </source>
</evidence>
<feature type="compositionally biased region" description="Pro residues" evidence="1">
    <location>
        <begin position="796"/>
        <end position="807"/>
    </location>
</feature>
<dbReference type="PANTHER" id="PTHR24216:SF65">
    <property type="entry name" value="PAXILLIN-LIKE PROTEIN 1"/>
    <property type="match status" value="1"/>
</dbReference>
<dbReference type="InParanoid" id="A0A0G4EP18"/>
<feature type="compositionally biased region" description="Acidic residues" evidence="1">
    <location>
        <begin position="591"/>
        <end position="612"/>
    </location>
</feature>
<gene>
    <name evidence="2" type="ORF">Vbra_7934</name>
</gene>